<keyword evidence="7" id="KW-1185">Reference proteome</keyword>
<evidence type="ECO:0000256" key="2">
    <source>
        <dbReference type="ARBA" id="ARBA00016549"/>
    </source>
</evidence>
<feature type="binding site" evidence="5">
    <location>
        <begin position="99"/>
        <end position="102"/>
    </location>
    <ligand>
        <name>substrate</name>
    </ligand>
</feature>
<dbReference type="InterPro" id="IPR005493">
    <property type="entry name" value="RraA/RraA-like"/>
</dbReference>
<dbReference type="SUPFAM" id="SSF89562">
    <property type="entry name" value="RraA-like"/>
    <property type="match status" value="1"/>
</dbReference>
<name>A0A371BA42_9BRAD</name>
<dbReference type="Proteomes" id="UP000263993">
    <property type="component" value="Unassembled WGS sequence"/>
</dbReference>
<evidence type="ECO:0000256" key="4">
    <source>
        <dbReference type="ARBA" id="ARBA00030169"/>
    </source>
</evidence>
<dbReference type="CDD" id="cd16841">
    <property type="entry name" value="RraA_family"/>
    <property type="match status" value="1"/>
</dbReference>
<comment type="caution">
    <text evidence="6">The sequence shown here is derived from an EMBL/GenBank/DDBJ whole genome shotgun (WGS) entry which is preliminary data.</text>
</comment>
<dbReference type="GO" id="GO:0046872">
    <property type="term" value="F:metal ion binding"/>
    <property type="evidence" value="ECO:0007669"/>
    <property type="project" value="UniProtKB-KW"/>
</dbReference>
<dbReference type="AlphaFoldDB" id="A0A371BA42"/>
<evidence type="ECO:0000256" key="5">
    <source>
        <dbReference type="PIRSR" id="PIRSR605493-1"/>
    </source>
</evidence>
<keyword evidence="5" id="KW-0460">Magnesium</keyword>
<organism evidence="6 7">
    <name type="scientific">Undibacter mobilis</name>
    <dbReference type="NCBI Taxonomy" id="2292256"/>
    <lineage>
        <taxon>Bacteria</taxon>
        <taxon>Pseudomonadati</taxon>
        <taxon>Pseudomonadota</taxon>
        <taxon>Alphaproteobacteria</taxon>
        <taxon>Hyphomicrobiales</taxon>
        <taxon>Nitrobacteraceae</taxon>
        <taxon>Undibacter</taxon>
    </lineage>
</organism>
<feature type="binding site" evidence="5">
    <location>
        <position position="121"/>
    </location>
    <ligand>
        <name>substrate</name>
    </ligand>
</feature>
<comment type="cofactor">
    <cofactor evidence="1">
        <name>a divalent metal cation</name>
        <dbReference type="ChEBI" id="CHEBI:60240"/>
    </cofactor>
</comment>
<accession>A0A371BA42</accession>
<dbReference type="Gene3D" id="3.50.30.40">
    <property type="entry name" value="Ribonuclease E inhibitor RraA/RraA-like"/>
    <property type="match status" value="1"/>
</dbReference>
<dbReference type="OrthoDB" id="9812532at2"/>
<dbReference type="PANTHER" id="PTHR33254">
    <property type="entry name" value="4-HYDROXY-4-METHYL-2-OXOGLUTARATE ALDOLASE 3-RELATED"/>
    <property type="match status" value="1"/>
</dbReference>
<evidence type="ECO:0000313" key="7">
    <source>
        <dbReference type="Proteomes" id="UP000263993"/>
    </source>
</evidence>
<gene>
    <name evidence="6" type="ORF">DXH78_07455</name>
</gene>
<keyword evidence="5" id="KW-0479">Metal-binding</keyword>
<dbReference type="InterPro" id="IPR036704">
    <property type="entry name" value="RraA/RraA-like_sf"/>
</dbReference>
<reference evidence="7" key="1">
    <citation type="submission" date="2018-08" db="EMBL/GenBank/DDBJ databases">
        <authorList>
            <person name="Kim S.-J."/>
            <person name="Jung G.-Y."/>
        </authorList>
    </citation>
    <scope>NUCLEOTIDE SEQUENCE [LARGE SCALE GENOMIC DNA]</scope>
    <source>
        <strain evidence="7">GY_H</strain>
    </source>
</reference>
<proteinExistence type="predicted"/>
<dbReference type="RefSeq" id="WP_115516450.1">
    <property type="nucleotide sequence ID" value="NZ_QRGO01000001.1"/>
</dbReference>
<dbReference type="EMBL" id="QRGO01000001">
    <property type="protein sequence ID" value="RDV04424.1"/>
    <property type="molecule type" value="Genomic_DNA"/>
</dbReference>
<dbReference type="PANTHER" id="PTHR33254:SF4">
    <property type="entry name" value="4-HYDROXY-4-METHYL-2-OXOGLUTARATE ALDOLASE 3-RELATED"/>
    <property type="match status" value="1"/>
</dbReference>
<evidence type="ECO:0000256" key="3">
    <source>
        <dbReference type="ARBA" id="ARBA00029596"/>
    </source>
</evidence>
<feature type="binding site" evidence="5">
    <location>
        <position position="122"/>
    </location>
    <ligand>
        <name>Mg(2+)</name>
        <dbReference type="ChEBI" id="CHEBI:18420"/>
    </ligand>
</feature>
<protein>
    <recommendedName>
        <fullName evidence="2">Putative 4-hydroxy-4-methyl-2-oxoglutarate aldolase</fullName>
    </recommendedName>
    <alternativeName>
        <fullName evidence="3">Regulator of ribonuclease activity homolog</fullName>
    </alternativeName>
    <alternativeName>
        <fullName evidence="4">RraA-like protein</fullName>
    </alternativeName>
</protein>
<evidence type="ECO:0000313" key="6">
    <source>
        <dbReference type="EMBL" id="RDV04424.1"/>
    </source>
</evidence>
<evidence type="ECO:0000256" key="1">
    <source>
        <dbReference type="ARBA" id="ARBA00001968"/>
    </source>
</evidence>
<sequence length="221" mass="23978">MLGVDDLARAKEKLYTPVLSDVLDSLGHTSQAMTPNIRPLDDTVVLIGRARTGAYMAVCDAGPEGENPYELEIRLIDDIKPGEIPVLGCAGNLTIAPWGELLTTATRMRGGVGCVTDGLCRDVRFIRELKFPVFCGGIGPLDSRGRGKMLEIDRPMACGGVKVRSGDIVFGDVDGVVVIPREIEEKVFEAAFRKVDGENRSRDELLQGRLLADVYAKYGIL</sequence>
<dbReference type="Pfam" id="PF03737">
    <property type="entry name" value="RraA-like"/>
    <property type="match status" value="1"/>
</dbReference>
<comment type="cofactor">
    <cofactor evidence="5">
        <name>Mg(2+)</name>
        <dbReference type="ChEBI" id="CHEBI:18420"/>
    </cofactor>
</comment>